<dbReference type="Gene3D" id="2.170.130.10">
    <property type="entry name" value="TonB-dependent receptor, plug domain"/>
    <property type="match status" value="1"/>
</dbReference>
<evidence type="ECO:0000256" key="3">
    <source>
        <dbReference type="ARBA" id="ARBA00022452"/>
    </source>
</evidence>
<comment type="similarity">
    <text evidence="10 11">Belongs to the TonB-dependent receptor family.</text>
</comment>
<dbReference type="PANTHER" id="PTHR30069:SF53">
    <property type="entry name" value="COLICIN I RECEPTOR-RELATED"/>
    <property type="match status" value="1"/>
</dbReference>
<dbReference type="Pfam" id="PF07715">
    <property type="entry name" value="Plug"/>
    <property type="match status" value="1"/>
</dbReference>
<feature type="chain" id="PRO_5032798255" evidence="12">
    <location>
        <begin position="20"/>
        <end position="664"/>
    </location>
</feature>
<feature type="signal peptide" evidence="12">
    <location>
        <begin position="1"/>
        <end position="19"/>
    </location>
</feature>
<organism evidence="15 16">
    <name type="scientific">Neoroseomonas marina</name>
    <dbReference type="NCBI Taxonomy" id="1232220"/>
    <lineage>
        <taxon>Bacteria</taxon>
        <taxon>Pseudomonadati</taxon>
        <taxon>Pseudomonadota</taxon>
        <taxon>Alphaproteobacteria</taxon>
        <taxon>Acetobacterales</taxon>
        <taxon>Acetobacteraceae</taxon>
        <taxon>Neoroseomonas</taxon>
    </lineage>
</organism>
<evidence type="ECO:0000256" key="4">
    <source>
        <dbReference type="ARBA" id="ARBA00022692"/>
    </source>
</evidence>
<comment type="caution">
    <text evidence="15">The sequence shown here is derived from an EMBL/GenBank/DDBJ whole genome shotgun (WGS) entry which is preliminary data.</text>
</comment>
<keyword evidence="6" id="KW-0406">Ion transport</keyword>
<dbReference type="Proteomes" id="UP000548582">
    <property type="component" value="Unassembled WGS sequence"/>
</dbReference>
<keyword evidence="3 10" id="KW-1134">Transmembrane beta strand</keyword>
<keyword evidence="9 10" id="KW-0998">Cell outer membrane</keyword>
<dbReference type="EMBL" id="JABBKX010000003">
    <property type="protein sequence ID" value="NMJ41914.1"/>
    <property type="molecule type" value="Genomic_DNA"/>
</dbReference>
<dbReference type="RefSeq" id="WP_170054144.1">
    <property type="nucleotide sequence ID" value="NZ_JABBKX010000003.1"/>
</dbReference>
<evidence type="ECO:0000256" key="2">
    <source>
        <dbReference type="ARBA" id="ARBA00022448"/>
    </source>
</evidence>
<dbReference type="InterPro" id="IPR036942">
    <property type="entry name" value="Beta-barrel_TonB_sf"/>
</dbReference>
<keyword evidence="15" id="KW-0675">Receptor</keyword>
<evidence type="ECO:0000256" key="10">
    <source>
        <dbReference type="PROSITE-ProRule" id="PRU01360"/>
    </source>
</evidence>
<dbReference type="PROSITE" id="PS52016">
    <property type="entry name" value="TONB_DEPENDENT_REC_3"/>
    <property type="match status" value="1"/>
</dbReference>
<keyword evidence="7 11" id="KW-0798">TonB box</keyword>
<keyword evidence="2 10" id="KW-0813">Transport</keyword>
<evidence type="ECO:0000256" key="1">
    <source>
        <dbReference type="ARBA" id="ARBA00004571"/>
    </source>
</evidence>
<evidence type="ECO:0000256" key="11">
    <source>
        <dbReference type="RuleBase" id="RU003357"/>
    </source>
</evidence>
<keyword evidence="4 10" id="KW-0812">Transmembrane</keyword>
<dbReference type="GO" id="GO:0006811">
    <property type="term" value="P:monoatomic ion transport"/>
    <property type="evidence" value="ECO:0007669"/>
    <property type="project" value="UniProtKB-KW"/>
</dbReference>
<dbReference type="GO" id="GO:0015889">
    <property type="term" value="P:cobalamin transport"/>
    <property type="evidence" value="ECO:0007669"/>
    <property type="project" value="TreeGrafter"/>
</dbReference>
<comment type="subcellular location">
    <subcellularLocation>
        <location evidence="1 10">Cell outer membrane</location>
        <topology evidence="1 10">Multi-pass membrane protein</topology>
    </subcellularLocation>
</comment>
<proteinExistence type="inferred from homology"/>
<evidence type="ECO:0000313" key="15">
    <source>
        <dbReference type="EMBL" id="NMJ41914.1"/>
    </source>
</evidence>
<sequence length="664" mass="70876">MKTRILALLSLTPLAPAWAQETPTPTTAVPDMVVTATRVPTPRDRIPAPVTVIDRQTIEENGYVTLADALAAVPGFRLVQGGGLGQQASGFARGANSRQVLVLLNGVPVNDPSEPNGAFNFGNELLGDIERIEVVRGPVSSLYGSAAIGGVVNLITRSAPRDRTFAPYFEAAGGTNYTARGYVGAGGTVGAFDYQVTGQGLSTHGSNAMAPRFTQNGGELDGLRSGILTARIGARLGETTDGATLGATRIEGLVRTRENTVGLDDVPNDDPNYTGQDRSWFGYVRTASDLFGGAYTTGVTVSGSQNRRRYTNLPDPGNPYSTADDLYRASRSAVSWDNTLRLPDAGIATGFTVIFGGQWERETANSANGSAFFRTTVDASQNSGAGYLSLQGRLFDRLDVTAGVRYDGPEGYSGFTSWRLGAVFALPEISSRLRAAAGTSFKAPSLFQRYGVIPGYFQGNPNLRPEEGFAWEAGIETDIATWATISAIYFDSRITDLINYNAGFDTLENVDRARIRGGEFSLTLRPTDWFSMTGAWTVQEAVDETTDTPLPRRPRNVASLTMRFAAPLPWDGPRNGRIVVVPEILYTGASPEGAYARYTNDGASIAQAGKNPDSTVFNLTATVPITEQLAGFVEVRNLGNSRYEPANGFVIPGRSAVAGVRGTF</sequence>
<name>A0A848EBL4_9PROT</name>
<dbReference type="CDD" id="cd01347">
    <property type="entry name" value="ligand_gated_channel"/>
    <property type="match status" value="1"/>
</dbReference>
<keyword evidence="16" id="KW-1185">Reference proteome</keyword>
<feature type="domain" description="TonB-dependent receptor plug" evidence="14">
    <location>
        <begin position="44"/>
        <end position="151"/>
    </location>
</feature>
<keyword evidence="8 10" id="KW-0472">Membrane</keyword>
<dbReference type="PANTHER" id="PTHR30069">
    <property type="entry name" value="TONB-DEPENDENT OUTER MEMBRANE RECEPTOR"/>
    <property type="match status" value="1"/>
</dbReference>
<dbReference type="Gene3D" id="2.40.170.20">
    <property type="entry name" value="TonB-dependent receptor, beta-barrel domain"/>
    <property type="match status" value="1"/>
</dbReference>
<gene>
    <name evidence="15" type="ORF">GWK16_11735</name>
</gene>
<evidence type="ECO:0000259" key="13">
    <source>
        <dbReference type="Pfam" id="PF00593"/>
    </source>
</evidence>
<dbReference type="InterPro" id="IPR000531">
    <property type="entry name" value="Beta-barrel_TonB"/>
</dbReference>
<evidence type="ECO:0000259" key="14">
    <source>
        <dbReference type="Pfam" id="PF07715"/>
    </source>
</evidence>
<dbReference type="InterPro" id="IPR037066">
    <property type="entry name" value="Plug_dom_sf"/>
</dbReference>
<evidence type="ECO:0000256" key="12">
    <source>
        <dbReference type="SAM" id="SignalP"/>
    </source>
</evidence>
<feature type="domain" description="TonB-dependent receptor-like beta-barrel" evidence="13">
    <location>
        <begin position="249"/>
        <end position="638"/>
    </location>
</feature>
<dbReference type="GO" id="GO:0009279">
    <property type="term" value="C:cell outer membrane"/>
    <property type="evidence" value="ECO:0007669"/>
    <property type="project" value="UniProtKB-SubCell"/>
</dbReference>
<keyword evidence="5 12" id="KW-0732">Signal</keyword>
<evidence type="ECO:0000256" key="8">
    <source>
        <dbReference type="ARBA" id="ARBA00023136"/>
    </source>
</evidence>
<evidence type="ECO:0000256" key="5">
    <source>
        <dbReference type="ARBA" id="ARBA00022729"/>
    </source>
</evidence>
<accession>A0A848EBL4</accession>
<evidence type="ECO:0000256" key="7">
    <source>
        <dbReference type="ARBA" id="ARBA00023077"/>
    </source>
</evidence>
<dbReference type="AlphaFoldDB" id="A0A848EBL4"/>
<protein>
    <submittedName>
        <fullName evidence="15">TonB-dependent receptor</fullName>
    </submittedName>
</protein>
<dbReference type="Pfam" id="PF00593">
    <property type="entry name" value="TonB_dep_Rec_b-barrel"/>
    <property type="match status" value="1"/>
</dbReference>
<reference evidence="15 16" key="1">
    <citation type="submission" date="2020-03" db="EMBL/GenBank/DDBJ databases">
        <authorList>
            <person name="Sun Q."/>
        </authorList>
    </citation>
    <scope>NUCLEOTIDE SEQUENCE [LARGE SCALE GENOMIC DNA]</scope>
    <source>
        <strain evidence="15 16">JC162</strain>
    </source>
</reference>
<dbReference type="InterPro" id="IPR012910">
    <property type="entry name" value="Plug_dom"/>
</dbReference>
<dbReference type="SUPFAM" id="SSF56935">
    <property type="entry name" value="Porins"/>
    <property type="match status" value="1"/>
</dbReference>
<evidence type="ECO:0000256" key="9">
    <source>
        <dbReference type="ARBA" id="ARBA00023237"/>
    </source>
</evidence>
<dbReference type="InterPro" id="IPR039426">
    <property type="entry name" value="TonB-dep_rcpt-like"/>
</dbReference>
<evidence type="ECO:0000256" key="6">
    <source>
        <dbReference type="ARBA" id="ARBA00023065"/>
    </source>
</evidence>
<evidence type="ECO:0000313" key="16">
    <source>
        <dbReference type="Proteomes" id="UP000548582"/>
    </source>
</evidence>